<evidence type="ECO:0000313" key="1">
    <source>
        <dbReference type="EMBL" id="KRY82921.1"/>
    </source>
</evidence>
<reference evidence="1 2" key="1">
    <citation type="submission" date="2015-01" db="EMBL/GenBank/DDBJ databases">
        <title>Evolution of Trichinella species and genotypes.</title>
        <authorList>
            <person name="Korhonen P.K."/>
            <person name="Edoardo P."/>
            <person name="Giuseppe L.R."/>
            <person name="Gasser R.B."/>
        </authorList>
    </citation>
    <scope>NUCLEOTIDE SEQUENCE [LARGE SCALE GENOMIC DNA]</scope>
    <source>
        <strain evidence="1">ISS470</strain>
    </source>
</reference>
<organism evidence="1 2">
    <name type="scientific">Trichinella pseudospiralis</name>
    <name type="common">Parasitic roundworm</name>
    <dbReference type="NCBI Taxonomy" id="6337"/>
    <lineage>
        <taxon>Eukaryota</taxon>
        <taxon>Metazoa</taxon>
        <taxon>Ecdysozoa</taxon>
        <taxon>Nematoda</taxon>
        <taxon>Enoplea</taxon>
        <taxon>Dorylaimia</taxon>
        <taxon>Trichinellida</taxon>
        <taxon>Trichinellidae</taxon>
        <taxon>Trichinella</taxon>
    </lineage>
</organism>
<sequence length="200" mass="23805">MEKKSFCRMFDDHHCSMIVFNPMLDKESAARWRITNSANDYRQLAKLSDVQWPFLTFSTWVIDRIIYLLYLKLFTATVGRFSHVVLTTPARRYALFVELNALHFLLVDTFNSAVLCDKKGRRVFRLAVDDTIIWKRIFFSFAYEHPNKLSLGLRLYNGKWLSSNDCRCCVKFSFIMRDFFLRLMFYWLAKKRVFTVANPS</sequence>
<dbReference type="Proteomes" id="UP000054995">
    <property type="component" value="Unassembled WGS sequence"/>
</dbReference>
<keyword evidence="2" id="KW-1185">Reference proteome</keyword>
<name>A0A0V1F9U1_TRIPS</name>
<evidence type="ECO:0000313" key="2">
    <source>
        <dbReference type="Proteomes" id="UP000054995"/>
    </source>
</evidence>
<gene>
    <name evidence="1" type="ORF">T4D_243</name>
</gene>
<protein>
    <submittedName>
        <fullName evidence="1">Uncharacterized protein</fullName>
    </submittedName>
</protein>
<proteinExistence type="predicted"/>
<dbReference type="EMBL" id="JYDT01000157">
    <property type="protein sequence ID" value="KRY82921.1"/>
    <property type="molecule type" value="Genomic_DNA"/>
</dbReference>
<comment type="caution">
    <text evidence="1">The sequence shown here is derived from an EMBL/GenBank/DDBJ whole genome shotgun (WGS) entry which is preliminary data.</text>
</comment>
<dbReference type="AlphaFoldDB" id="A0A0V1F9U1"/>
<accession>A0A0V1F9U1</accession>